<accession>A0A7H9HTW8</accession>
<reference evidence="1 2" key="1">
    <citation type="submission" date="2020-06" db="EMBL/GenBank/DDBJ databases">
        <title>The yeast mating-type switching endonuclease HO is a domesticated member of an unorthodox homing genetic element family.</title>
        <authorList>
            <person name="Coughlan A.Y."/>
            <person name="Lombardi L."/>
            <person name="Braun-Galleani S."/>
            <person name="Martos A.R."/>
            <person name="Galeote V."/>
            <person name="Bigey F."/>
            <person name="Dequin S."/>
            <person name="Byrne K.P."/>
            <person name="Wolfe K.H."/>
        </authorList>
    </citation>
    <scope>NUCLEOTIDE SEQUENCE [LARGE SCALE GENOMIC DNA]</scope>
    <source>
        <strain evidence="1 2">CBS2947</strain>
    </source>
</reference>
<dbReference type="AlphaFoldDB" id="A0A7H9HTW8"/>
<dbReference type="Proteomes" id="UP000510647">
    <property type="component" value="Chromosome 5"/>
</dbReference>
<sequence>MGIPIALYEDFERAKIERFGWCSEGCKRRLGELWYSRGRVVLGEDTEERAVDEDMVYAWRFDLQTRAENRLVNLAELESTRSKDASSWIFYRPDGSETAIYRHRGRENDPLTVVYGVQEVVQGSTIRSVDVRDGILLLGLDNGQIKVVTCDNDGRIVQCETLALRSGRILDLFAGFLPEFVISFAADEGLLCTELQSGRTSKLLDVPPARLQRVSLNFPRLSTFDATQIWSCDDVLNGQLIPMEAPLRADEQLLNVDPCTRHILFVETNQRYLSLDTAPAGPVCTVLHKTDYGGPARAHTSSSGQQLFVSEQHLYATSLTMYGRCSHNRDYKWISLGYSDIRAKYNICKVLRLTLMTTTTPTTTILAILTDDGSILSFSIER</sequence>
<gene>
    <name evidence="1" type="ORF">HG537_0E05330</name>
</gene>
<keyword evidence="2" id="KW-1185">Reference proteome</keyword>
<evidence type="ECO:0000313" key="1">
    <source>
        <dbReference type="EMBL" id="QLQ81178.1"/>
    </source>
</evidence>
<dbReference type="OrthoDB" id="4034100at2759"/>
<organism evidence="1 2">
    <name type="scientific">Torulaspora globosa</name>
    <dbReference type="NCBI Taxonomy" id="48254"/>
    <lineage>
        <taxon>Eukaryota</taxon>
        <taxon>Fungi</taxon>
        <taxon>Dikarya</taxon>
        <taxon>Ascomycota</taxon>
        <taxon>Saccharomycotina</taxon>
        <taxon>Saccharomycetes</taxon>
        <taxon>Saccharomycetales</taxon>
        <taxon>Saccharomycetaceae</taxon>
        <taxon>Torulaspora</taxon>
    </lineage>
</organism>
<proteinExistence type="predicted"/>
<evidence type="ECO:0000313" key="2">
    <source>
        <dbReference type="Proteomes" id="UP000510647"/>
    </source>
</evidence>
<protein>
    <submittedName>
        <fullName evidence="1">Uncharacterized protein</fullName>
    </submittedName>
</protein>
<dbReference type="EMBL" id="CP059271">
    <property type="protein sequence ID" value="QLQ81178.1"/>
    <property type="molecule type" value="Genomic_DNA"/>
</dbReference>
<name>A0A7H9HTW8_9SACH</name>